<proteinExistence type="predicted"/>
<sequence>MTRTPNITRHEVAAERLACVFIFGGIANHPAIIKGSFYQNNDAAKFAFSDST</sequence>
<dbReference type="RefSeq" id="WP_368009646.1">
    <property type="nucleotide sequence ID" value="NZ_JAMXFF010000081.1"/>
</dbReference>
<accession>A0ABT2N3L5</accession>
<evidence type="ECO:0000313" key="1">
    <source>
        <dbReference type="EMBL" id="MCT7970222.1"/>
    </source>
</evidence>
<protein>
    <submittedName>
        <fullName evidence="1">Uncharacterized protein</fullName>
    </submittedName>
</protein>
<name>A0ABT2N3L5_9CYAN</name>
<evidence type="ECO:0000313" key="2">
    <source>
        <dbReference type="Proteomes" id="UP001525890"/>
    </source>
</evidence>
<gene>
    <name evidence="1" type="ORF">NG799_28300</name>
</gene>
<organism evidence="1 2">
    <name type="scientific">Laspinema palackyanum D2a</name>
    <dbReference type="NCBI Taxonomy" id="2953684"/>
    <lineage>
        <taxon>Bacteria</taxon>
        <taxon>Bacillati</taxon>
        <taxon>Cyanobacteriota</taxon>
        <taxon>Cyanophyceae</taxon>
        <taxon>Oscillatoriophycideae</taxon>
        <taxon>Oscillatoriales</taxon>
        <taxon>Laspinemataceae</taxon>
        <taxon>Laspinema</taxon>
        <taxon>Laspinema palackyanum</taxon>
    </lineage>
</organism>
<reference evidence="1 2" key="1">
    <citation type="journal article" date="2022" name="Front. Microbiol.">
        <title>High genomic differentiation and limited gene flow indicate recent cryptic speciation within the genus Laspinema (cyanobacteria).</title>
        <authorList>
            <person name="Stanojkovic A."/>
            <person name="Skoupy S."/>
            <person name="Skaloud P."/>
            <person name="Dvorak P."/>
        </authorList>
    </citation>
    <scope>NUCLEOTIDE SEQUENCE [LARGE SCALE GENOMIC DNA]</scope>
    <source>
        <strain evidence="1 2">D2a</strain>
    </source>
</reference>
<dbReference type="Proteomes" id="UP001525890">
    <property type="component" value="Unassembled WGS sequence"/>
</dbReference>
<comment type="caution">
    <text evidence="1">The sequence shown here is derived from an EMBL/GenBank/DDBJ whole genome shotgun (WGS) entry which is preliminary data.</text>
</comment>
<dbReference type="EMBL" id="JAMXFF010000081">
    <property type="protein sequence ID" value="MCT7970222.1"/>
    <property type="molecule type" value="Genomic_DNA"/>
</dbReference>
<keyword evidence="2" id="KW-1185">Reference proteome</keyword>